<keyword evidence="9" id="KW-0175">Coiled coil</keyword>
<protein>
    <submittedName>
        <fullName evidence="17">MARVEL domain-containing protein 2-like</fullName>
    </submittedName>
</protein>
<comment type="caution">
    <text evidence="17">The sequence shown here is derived from an EMBL/GenBank/DDBJ whole genome shotgun (WGS) entry which is preliminary data.</text>
</comment>
<gene>
    <name evidence="17" type="ORF">Z043_115316</name>
</gene>
<evidence type="ECO:0000256" key="13">
    <source>
        <dbReference type="SAM" id="MobiDB-lite"/>
    </source>
</evidence>
<feature type="transmembrane region" description="Helical" evidence="14">
    <location>
        <begin position="360"/>
        <end position="380"/>
    </location>
</feature>
<dbReference type="InterPro" id="IPR010844">
    <property type="entry name" value="Occludin_ELL"/>
</dbReference>
<keyword evidence="4" id="KW-0796">Tight junction</keyword>
<accession>A0A0P7YGW1</accession>
<keyword evidence="5" id="KW-1003">Cell membrane</keyword>
<dbReference type="GO" id="GO:0016324">
    <property type="term" value="C:apical plasma membrane"/>
    <property type="evidence" value="ECO:0007669"/>
    <property type="project" value="TreeGrafter"/>
</dbReference>
<organism evidence="17 18">
    <name type="scientific">Scleropages formosus</name>
    <name type="common">Asian bonytongue</name>
    <name type="synonym">Osteoglossum formosum</name>
    <dbReference type="NCBI Taxonomy" id="113540"/>
    <lineage>
        <taxon>Eukaryota</taxon>
        <taxon>Metazoa</taxon>
        <taxon>Chordata</taxon>
        <taxon>Craniata</taxon>
        <taxon>Vertebrata</taxon>
        <taxon>Euteleostomi</taxon>
        <taxon>Actinopterygii</taxon>
        <taxon>Neopterygii</taxon>
        <taxon>Teleostei</taxon>
        <taxon>Osteoglossocephala</taxon>
        <taxon>Osteoglossomorpha</taxon>
        <taxon>Osteoglossiformes</taxon>
        <taxon>Osteoglossidae</taxon>
        <taxon>Scleropages</taxon>
    </lineage>
</organism>
<comment type="similarity">
    <text evidence="3 12">Belongs to the ELL/occludin family.</text>
</comment>
<reference evidence="17 18" key="1">
    <citation type="submission" date="2015-08" db="EMBL/GenBank/DDBJ databases">
        <title>The genome of the Asian arowana (Scleropages formosus).</title>
        <authorList>
            <person name="Tan M.H."/>
            <person name="Gan H.M."/>
            <person name="Croft L.J."/>
            <person name="Austin C.M."/>
        </authorList>
    </citation>
    <scope>NUCLEOTIDE SEQUENCE [LARGE SCALE GENOMIC DNA]</scope>
    <source>
        <strain evidence="17">Aro1</strain>
    </source>
</reference>
<evidence type="ECO:0000256" key="3">
    <source>
        <dbReference type="ARBA" id="ARBA00009171"/>
    </source>
</evidence>
<comment type="subcellular location">
    <subcellularLocation>
        <location evidence="1">Cell junction</location>
        <location evidence="1">Tight junction</location>
    </subcellularLocation>
    <subcellularLocation>
        <location evidence="2">Cell membrane</location>
        <topology evidence="2">Multi-pass membrane protein</topology>
    </subcellularLocation>
</comment>
<keyword evidence="8 14" id="KW-1133">Transmembrane helix</keyword>
<dbReference type="PANTHER" id="PTHR23288:SF37">
    <property type="entry name" value="OCCLUDIN_ELL DOMAIN-CONTAINING PROTEIN 1"/>
    <property type="match status" value="1"/>
</dbReference>
<feature type="domain" description="OCEL" evidence="16">
    <location>
        <begin position="482"/>
        <end position="593"/>
    </location>
</feature>
<dbReference type="PROSITE" id="PS51980">
    <property type="entry name" value="OCEL"/>
    <property type="match status" value="1"/>
</dbReference>
<evidence type="ECO:0000256" key="8">
    <source>
        <dbReference type="ARBA" id="ARBA00022989"/>
    </source>
</evidence>
<proteinExistence type="inferred from homology"/>
<evidence type="ECO:0000256" key="1">
    <source>
        <dbReference type="ARBA" id="ARBA00004435"/>
    </source>
</evidence>
<feature type="domain" description="MARVEL" evidence="15">
    <location>
        <begin position="209"/>
        <end position="381"/>
    </location>
</feature>
<evidence type="ECO:0000256" key="10">
    <source>
        <dbReference type="ARBA" id="ARBA00023136"/>
    </source>
</evidence>
<evidence type="ECO:0000256" key="5">
    <source>
        <dbReference type="ARBA" id="ARBA00022475"/>
    </source>
</evidence>
<dbReference type="GO" id="GO:0070830">
    <property type="term" value="P:bicellular tight junction assembly"/>
    <property type="evidence" value="ECO:0007669"/>
    <property type="project" value="TreeGrafter"/>
</dbReference>
<dbReference type="PANTHER" id="PTHR23288">
    <property type="entry name" value="OCCLUDIN AND RNA POLYMERASE II ELONGATION FACTOR ELL"/>
    <property type="match status" value="1"/>
</dbReference>
<feature type="region of interest" description="Disordered" evidence="13">
    <location>
        <begin position="32"/>
        <end position="100"/>
    </location>
</feature>
<evidence type="ECO:0000256" key="2">
    <source>
        <dbReference type="ARBA" id="ARBA00004651"/>
    </source>
</evidence>
<dbReference type="InterPro" id="IPR031176">
    <property type="entry name" value="ELL/occludin"/>
</dbReference>
<evidence type="ECO:0000256" key="6">
    <source>
        <dbReference type="ARBA" id="ARBA00022692"/>
    </source>
</evidence>
<dbReference type="Pfam" id="PF01284">
    <property type="entry name" value="MARVEL"/>
    <property type="match status" value="1"/>
</dbReference>
<dbReference type="InterPro" id="IPR008253">
    <property type="entry name" value="Marvel"/>
</dbReference>
<feature type="compositionally biased region" description="Basic and acidic residues" evidence="13">
    <location>
        <begin position="32"/>
        <end position="45"/>
    </location>
</feature>
<dbReference type="PROSITE" id="PS51225">
    <property type="entry name" value="MARVEL"/>
    <property type="match status" value="1"/>
</dbReference>
<evidence type="ECO:0000256" key="12">
    <source>
        <dbReference type="PROSITE-ProRule" id="PRU01324"/>
    </source>
</evidence>
<dbReference type="Pfam" id="PF07303">
    <property type="entry name" value="Occludin_ELL"/>
    <property type="match status" value="1"/>
</dbReference>
<evidence type="ECO:0000313" key="18">
    <source>
        <dbReference type="Proteomes" id="UP000034805"/>
    </source>
</evidence>
<evidence type="ECO:0000259" key="15">
    <source>
        <dbReference type="PROSITE" id="PS51225"/>
    </source>
</evidence>
<feature type="transmembrane region" description="Helical" evidence="14">
    <location>
        <begin position="305"/>
        <end position="326"/>
    </location>
</feature>
<feature type="non-terminal residue" evidence="17">
    <location>
        <position position="1"/>
    </location>
</feature>
<sequence length="599" mass="67005">CGLLLVPTTEGRRLLYVPTSYWIAPLSAPLERESMSSVDAEDRWNSRGSAGRCDGPDDTAPPPGDVPCRARSDTADPYALSSGAPGRGRVDHRVGSERQGEKSWRKFLPRSWGGLFRKWTEATPPPVILPNGTRVSPPVSPLLHRSFGDPGDSLNSRKALLAGSIGGSAASEEHYQEPPDESVLTAVTPSEYYAQKLEVYQLKYSYMKSWPGLLRLLGGLQLLFGGMVFACVCAYIQKDGEWYNLYGGYGGYLGYGTNGYYYKGPMTAFVLAVAGLAWIVTVLLLMLGLTMYYRTILLDSHWWPLTEAVINVAVFLLYMAAGVVYLSDLNRGGLCYTSVGYNPLLSTLCRVQGGQMAGTAFIFINMLTYLVSFLVCLKMWRHEAARRHRRALEAETEAEVRVYTTRRSRSSARLESWARALLLHAPLPGPVQSQSGTAGSAEPKDGSARPSKRIHFSEESEDPVALSRNIPTGYVPKPRVIADYIMKYPAIRSLDDREQYRAVFNDQYEEYRELHEEVSATVSKFAELDLVMSRLLRDAGNHEDQERVSRVLQQYKVKKNDPTFLEKRERCEYLKAKLTHIKGRIQDFDRSCAVNEGVR</sequence>
<dbReference type="EMBL" id="JARO02005797">
    <property type="protein sequence ID" value="KPP66206.1"/>
    <property type="molecule type" value="Genomic_DNA"/>
</dbReference>
<keyword evidence="7" id="KW-0965">Cell junction</keyword>
<evidence type="ECO:0000256" key="7">
    <source>
        <dbReference type="ARBA" id="ARBA00022949"/>
    </source>
</evidence>
<evidence type="ECO:0000313" key="17">
    <source>
        <dbReference type="EMBL" id="KPP66206.1"/>
    </source>
</evidence>
<evidence type="ECO:0000256" key="11">
    <source>
        <dbReference type="PROSITE-ProRule" id="PRU00581"/>
    </source>
</evidence>
<dbReference type="STRING" id="113540.ENSSFOP00015041462"/>
<name>A0A0P7YGW1_SCLFO</name>
<feature type="region of interest" description="Disordered" evidence="13">
    <location>
        <begin position="428"/>
        <end position="469"/>
    </location>
</feature>
<evidence type="ECO:0000256" key="14">
    <source>
        <dbReference type="SAM" id="Phobius"/>
    </source>
</evidence>
<evidence type="ECO:0000259" key="16">
    <source>
        <dbReference type="PROSITE" id="PS51980"/>
    </source>
</evidence>
<evidence type="ECO:0000256" key="4">
    <source>
        <dbReference type="ARBA" id="ARBA00022427"/>
    </source>
</evidence>
<dbReference type="AlphaFoldDB" id="A0A0P7YGW1"/>
<keyword evidence="6 11" id="KW-0812">Transmembrane</keyword>
<feature type="compositionally biased region" description="Basic and acidic residues" evidence="13">
    <location>
        <begin position="88"/>
        <end position="100"/>
    </location>
</feature>
<dbReference type="GO" id="GO:0005923">
    <property type="term" value="C:bicellular tight junction"/>
    <property type="evidence" value="ECO:0007669"/>
    <property type="project" value="UniProtKB-SubCell"/>
</dbReference>
<dbReference type="Proteomes" id="UP000034805">
    <property type="component" value="Unassembled WGS sequence"/>
</dbReference>
<feature type="transmembrane region" description="Helical" evidence="14">
    <location>
        <begin position="268"/>
        <end position="293"/>
    </location>
</feature>
<dbReference type="GO" id="GO:0031410">
    <property type="term" value="C:cytoplasmic vesicle"/>
    <property type="evidence" value="ECO:0007669"/>
    <property type="project" value="TreeGrafter"/>
</dbReference>
<dbReference type="Gene3D" id="6.10.140.340">
    <property type="match status" value="1"/>
</dbReference>
<keyword evidence="10 11" id="KW-0472">Membrane</keyword>
<evidence type="ECO:0000256" key="9">
    <source>
        <dbReference type="ARBA" id="ARBA00023054"/>
    </source>
</evidence>
<dbReference type="SUPFAM" id="SSF144292">
    <property type="entry name" value="occludin/ELL-like"/>
    <property type="match status" value="1"/>
</dbReference>
<feature type="transmembrane region" description="Helical" evidence="14">
    <location>
        <begin position="213"/>
        <end position="237"/>
    </location>
</feature>